<evidence type="ECO:0000256" key="7">
    <source>
        <dbReference type="ARBA" id="ARBA00023136"/>
    </source>
</evidence>
<feature type="non-terminal residue" evidence="9">
    <location>
        <position position="271"/>
    </location>
</feature>
<dbReference type="GO" id="GO:0010945">
    <property type="term" value="F:coenzyme A diphosphatase activity"/>
    <property type="evidence" value="ECO:0007669"/>
    <property type="project" value="InterPro"/>
</dbReference>
<dbReference type="Pfam" id="PF10261">
    <property type="entry name" value="FIT"/>
    <property type="match status" value="2"/>
</dbReference>
<proteinExistence type="predicted"/>
<evidence type="ECO:0000256" key="6">
    <source>
        <dbReference type="ARBA" id="ARBA00023098"/>
    </source>
</evidence>
<evidence type="ECO:0008006" key="11">
    <source>
        <dbReference type="Google" id="ProtNLM"/>
    </source>
</evidence>
<reference evidence="9 10" key="1">
    <citation type="journal article" date="2015" name="Fungal Genet. Biol.">
        <title>Evolution of novel wood decay mechanisms in Agaricales revealed by the genome sequences of Fistulina hepatica and Cylindrobasidium torrendii.</title>
        <authorList>
            <person name="Floudas D."/>
            <person name="Held B.W."/>
            <person name="Riley R."/>
            <person name="Nagy L.G."/>
            <person name="Koehler G."/>
            <person name="Ransdell A.S."/>
            <person name="Younus H."/>
            <person name="Chow J."/>
            <person name="Chiniquy J."/>
            <person name="Lipzen A."/>
            <person name="Tritt A."/>
            <person name="Sun H."/>
            <person name="Haridas S."/>
            <person name="LaButti K."/>
            <person name="Ohm R.A."/>
            <person name="Kues U."/>
            <person name="Blanchette R.A."/>
            <person name="Grigoriev I.V."/>
            <person name="Minto R.E."/>
            <person name="Hibbett D.S."/>
        </authorList>
    </citation>
    <scope>NUCLEOTIDE SEQUENCE [LARGE SCALE GENOMIC DNA]</scope>
    <source>
        <strain evidence="9 10">FP15055 ss-10</strain>
    </source>
</reference>
<feature type="transmembrane region" description="Helical" evidence="8">
    <location>
        <begin position="177"/>
        <end position="195"/>
    </location>
</feature>
<dbReference type="AlphaFoldDB" id="A0A0D7B9E9"/>
<evidence type="ECO:0000256" key="5">
    <source>
        <dbReference type="ARBA" id="ARBA00022989"/>
    </source>
</evidence>
<dbReference type="InterPro" id="IPR019388">
    <property type="entry name" value="FIT"/>
</dbReference>
<keyword evidence="5 8" id="KW-1133">Transmembrane helix</keyword>
<evidence type="ECO:0000256" key="1">
    <source>
        <dbReference type="ARBA" id="ARBA00004477"/>
    </source>
</evidence>
<dbReference type="GO" id="GO:0034389">
    <property type="term" value="P:lipid droplet organization"/>
    <property type="evidence" value="ECO:0007669"/>
    <property type="project" value="TreeGrafter"/>
</dbReference>
<dbReference type="Proteomes" id="UP000054007">
    <property type="component" value="Unassembled WGS sequence"/>
</dbReference>
<feature type="transmembrane region" description="Helical" evidence="8">
    <location>
        <begin position="215"/>
        <end position="238"/>
    </location>
</feature>
<keyword evidence="7 8" id="KW-0472">Membrane</keyword>
<keyword evidence="3" id="KW-0378">Hydrolase</keyword>
<comment type="subcellular location">
    <subcellularLocation>
        <location evidence="1">Endoplasmic reticulum membrane</location>
        <topology evidence="1">Multi-pass membrane protein</topology>
    </subcellularLocation>
</comment>
<keyword evidence="4" id="KW-0256">Endoplasmic reticulum</keyword>
<dbReference type="EMBL" id="KN880533">
    <property type="protein sequence ID" value="KIY67173.1"/>
    <property type="molecule type" value="Genomic_DNA"/>
</dbReference>
<protein>
    <recommendedName>
        <fullName evidence="11">Fat storage-inducing transmembrane protein</fullName>
    </recommendedName>
</protein>
<gene>
    <name evidence="9" type="ORF">CYLTODRAFT_338581</name>
</gene>
<evidence type="ECO:0000256" key="2">
    <source>
        <dbReference type="ARBA" id="ARBA00022692"/>
    </source>
</evidence>
<dbReference type="GO" id="GO:0019915">
    <property type="term" value="P:lipid storage"/>
    <property type="evidence" value="ECO:0007669"/>
    <property type="project" value="InterPro"/>
</dbReference>
<feature type="transmembrane region" description="Helical" evidence="8">
    <location>
        <begin position="59"/>
        <end position="78"/>
    </location>
</feature>
<dbReference type="STRING" id="1314674.A0A0D7B9E9"/>
<evidence type="ECO:0000256" key="8">
    <source>
        <dbReference type="SAM" id="Phobius"/>
    </source>
</evidence>
<evidence type="ECO:0000256" key="3">
    <source>
        <dbReference type="ARBA" id="ARBA00022801"/>
    </source>
</evidence>
<organism evidence="9 10">
    <name type="scientific">Cylindrobasidium torrendii FP15055 ss-10</name>
    <dbReference type="NCBI Taxonomy" id="1314674"/>
    <lineage>
        <taxon>Eukaryota</taxon>
        <taxon>Fungi</taxon>
        <taxon>Dikarya</taxon>
        <taxon>Basidiomycota</taxon>
        <taxon>Agaricomycotina</taxon>
        <taxon>Agaricomycetes</taxon>
        <taxon>Agaricomycetidae</taxon>
        <taxon>Agaricales</taxon>
        <taxon>Marasmiineae</taxon>
        <taxon>Physalacriaceae</taxon>
        <taxon>Cylindrobasidium</taxon>
    </lineage>
</organism>
<evidence type="ECO:0000313" key="10">
    <source>
        <dbReference type="Proteomes" id="UP000054007"/>
    </source>
</evidence>
<keyword evidence="6" id="KW-0443">Lipid metabolism</keyword>
<dbReference type="OrthoDB" id="5579088at2759"/>
<dbReference type="PANTHER" id="PTHR23129:SF0">
    <property type="entry name" value="ACYL-COENZYME A DIPHOSPHATASE FITM2"/>
    <property type="match status" value="1"/>
</dbReference>
<dbReference type="GO" id="GO:0008654">
    <property type="term" value="P:phospholipid biosynthetic process"/>
    <property type="evidence" value="ECO:0007669"/>
    <property type="project" value="TreeGrafter"/>
</dbReference>
<feature type="transmembrane region" description="Helical" evidence="8">
    <location>
        <begin position="7"/>
        <end position="25"/>
    </location>
</feature>
<name>A0A0D7B9E9_9AGAR</name>
<dbReference type="PANTHER" id="PTHR23129">
    <property type="entry name" value="ACYL-COENZYME A DIPHOSPHATASE FITM2"/>
    <property type="match status" value="1"/>
</dbReference>
<evidence type="ECO:0000313" key="9">
    <source>
        <dbReference type="EMBL" id="KIY67173.1"/>
    </source>
</evidence>
<dbReference type="GO" id="GO:0005789">
    <property type="term" value="C:endoplasmic reticulum membrane"/>
    <property type="evidence" value="ECO:0007669"/>
    <property type="project" value="UniProtKB-SubCell"/>
</dbReference>
<feature type="transmembrane region" description="Helical" evidence="8">
    <location>
        <begin position="245"/>
        <end position="264"/>
    </location>
</feature>
<keyword evidence="2 8" id="KW-0812">Transmembrane</keyword>
<evidence type="ECO:0000256" key="4">
    <source>
        <dbReference type="ARBA" id="ARBA00022824"/>
    </source>
</evidence>
<keyword evidence="10" id="KW-1185">Reference proteome</keyword>
<accession>A0A0D7B9E9</accession>
<sequence length="271" mass="30245">MDARVSSIAAVSAIVIFGTLYSVAYDTYMDTSNPFISHLPHHLASTTYFASKSNWLNVYFIKYSWGWTTAAFFLLWSTSPPSARTTSRLAKWAVETAIWVAFTSWFFGPALVERFVVASGADCYLNLPSGELLTVPHEFCFNKAAIRPAEHPELFEAASLTTSFPDMWRARPRFRKGHDISGHIFLLTMSTLFLVDQLRATLNRRGGTVSARHTYAIWANVGLVLLWMFAICTTSLYFHTAFEKFSGLLVGLAAFGVSQIPSLLSTPTPTR</sequence>